<dbReference type="CDD" id="cd07064">
    <property type="entry name" value="AlkD_like_1"/>
    <property type="match status" value="1"/>
</dbReference>
<dbReference type="AlphaFoldDB" id="A0A0R2B259"/>
<dbReference type="Gene3D" id="1.25.40.290">
    <property type="entry name" value="ARM repeat domains"/>
    <property type="match status" value="1"/>
</dbReference>
<gene>
    <name evidence="1" type="ORF">FC82_GL001522</name>
</gene>
<dbReference type="EMBL" id="AYYR01000129">
    <property type="protein sequence ID" value="KRM73327.1"/>
    <property type="molecule type" value="Genomic_DNA"/>
</dbReference>
<dbReference type="Gene3D" id="1.20.1660.10">
    <property type="entry name" value="Hypothetical protein (EF3068)"/>
    <property type="match status" value="1"/>
</dbReference>
<name>A0A0R2B259_SECCO</name>
<evidence type="ECO:0000313" key="2">
    <source>
        <dbReference type="Proteomes" id="UP000051845"/>
    </source>
</evidence>
<dbReference type="SUPFAM" id="SSF48371">
    <property type="entry name" value="ARM repeat"/>
    <property type="match status" value="1"/>
</dbReference>
<proteinExistence type="predicted"/>
<dbReference type="Pfam" id="PF08713">
    <property type="entry name" value="DNA_alkylation"/>
    <property type="match status" value="1"/>
</dbReference>
<dbReference type="Proteomes" id="UP000051845">
    <property type="component" value="Unassembled WGS sequence"/>
</dbReference>
<protein>
    <submittedName>
        <fullName evidence="1">DNA alkylation repair enzyme</fullName>
    </submittedName>
</protein>
<dbReference type="InterPro" id="IPR014825">
    <property type="entry name" value="DNA_alkylation"/>
</dbReference>
<dbReference type="STRING" id="33960.TY91_04635"/>
<sequence length="215" mass="25295">MAIFEDFTLTENPINQAPMAGYMRNQFPFAGLKTPDRKQQSHDLIQASKQLPVAAVLTGVAQLYQRSQREYQYVAIDMCVANVRRFDFGDIRHLTSFITKKSWWDTVDTWRKVFGLYIRRHPEQKQVVFDLFYQSENMWMRRVAIILQLLEKETLDQTMLTRAIEYDISTDEFFIQKAIGWALRDYSKTDSEWVKAFIASHSLSKLAVREGSKYL</sequence>
<dbReference type="RefSeq" id="WP_054760992.1">
    <property type="nucleotide sequence ID" value="NZ_AYYR01000129.1"/>
</dbReference>
<accession>A0A0R2B259</accession>
<dbReference type="InterPro" id="IPR016024">
    <property type="entry name" value="ARM-type_fold"/>
</dbReference>
<organism evidence="1 2">
    <name type="scientific">Secundilactobacillus collinoides DSM 20515 = JCM 1123</name>
    <dbReference type="NCBI Taxonomy" id="1423733"/>
    <lineage>
        <taxon>Bacteria</taxon>
        <taxon>Bacillati</taxon>
        <taxon>Bacillota</taxon>
        <taxon>Bacilli</taxon>
        <taxon>Lactobacillales</taxon>
        <taxon>Lactobacillaceae</taxon>
        <taxon>Secundilactobacillus</taxon>
    </lineage>
</organism>
<evidence type="ECO:0000313" key="1">
    <source>
        <dbReference type="EMBL" id="KRM73327.1"/>
    </source>
</evidence>
<comment type="caution">
    <text evidence="1">The sequence shown here is derived from an EMBL/GenBank/DDBJ whole genome shotgun (WGS) entry which is preliminary data.</text>
</comment>
<dbReference type="PANTHER" id="PTHR34070:SF1">
    <property type="entry name" value="DNA ALKYLATION REPAIR PROTEIN"/>
    <property type="match status" value="1"/>
</dbReference>
<reference evidence="1 2" key="1">
    <citation type="journal article" date="2015" name="Genome Announc.">
        <title>Expanding the biotechnology potential of lactobacilli through comparative genomics of 213 strains and associated genera.</title>
        <authorList>
            <person name="Sun Z."/>
            <person name="Harris H.M."/>
            <person name="McCann A."/>
            <person name="Guo C."/>
            <person name="Argimon S."/>
            <person name="Zhang W."/>
            <person name="Yang X."/>
            <person name="Jeffery I.B."/>
            <person name="Cooney J.C."/>
            <person name="Kagawa T.F."/>
            <person name="Liu W."/>
            <person name="Song Y."/>
            <person name="Salvetti E."/>
            <person name="Wrobel A."/>
            <person name="Rasinkangas P."/>
            <person name="Parkhill J."/>
            <person name="Rea M.C."/>
            <person name="O'Sullivan O."/>
            <person name="Ritari J."/>
            <person name="Douillard F.P."/>
            <person name="Paul Ross R."/>
            <person name="Yang R."/>
            <person name="Briner A.E."/>
            <person name="Felis G.E."/>
            <person name="de Vos W.M."/>
            <person name="Barrangou R."/>
            <person name="Klaenhammer T.R."/>
            <person name="Caufield P.W."/>
            <person name="Cui Y."/>
            <person name="Zhang H."/>
            <person name="O'Toole P.W."/>
        </authorList>
    </citation>
    <scope>NUCLEOTIDE SEQUENCE [LARGE SCALE GENOMIC DNA]</scope>
    <source>
        <strain evidence="1 2">DSM 20515</strain>
    </source>
</reference>
<dbReference type="PATRIC" id="fig|1423733.4.peg.1598"/>
<dbReference type="PANTHER" id="PTHR34070">
    <property type="entry name" value="ARMADILLO-TYPE FOLD"/>
    <property type="match status" value="1"/>
</dbReference>